<dbReference type="AlphaFoldDB" id="A0A5D6W9A0"/>
<keyword evidence="6" id="KW-0808">Transferase</keyword>
<organism evidence="6 7">
    <name type="scientific">Selenomonas ruminis</name>
    <dbReference type="NCBI Taxonomy" id="2593411"/>
    <lineage>
        <taxon>Bacteria</taxon>
        <taxon>Bacillati</taxon>
        <taxon>Bacillota</taxon>
        <taxon>Negativicutes</taxon>
        <taxon>Selenomonadales</taxon>
        <taxon>Selenomonadaceae</taxon>
        <taxon>Selenomonas</taxon>
    </lineage>
</organism>
<dbReference type="SFLD" id="SFLDS00029">
    <property type="entry name" value="Radical_SAM"/>
    <property type="match status" value="1"/>
</dbReference>
<dbReference type="PANTHER" id="PTHR13932:SF9">
    <property type="entry name" value="COPROPORPHYRINOGEN III OXIDASE"/>
    <property type="match status" value="1"/>
</dbReference>
<evidence type="ECO:0000256" key="2">
    <source>
        <dbReference type="ARBA" id="ARBA00022723"/>
    </source>
</evidence>
<protein>
    <submittedName>
        <fullName evidence="6">Heme anaerobic degradation radical SAM methyltransferase ChuW/HutW</fullName>
    </submittedName>
</protein>
<dbReference type="InterPro" id="IPR006638">
    <property type="entry name" value="Elp3/MiaA/NifB-like_rSAM"/>
</dbReference>
<dbReference type="PROSITE" id="PS51918">
    <property type="entry name" value="RADICAL_SAM"/>
    <property type="match status" value="1"/>
</dbReference>
<dbReference type="SFLD" id="SFLDG01082">
    <property type="entry name" value="B12-binding_domain_containing"/>
    <property type="match status" value="1"/>
</dbReference>
<dbReference type="Pfam" id="PF04055">
    <property type="entry name" value="Radical_SAM"/>
    <property type="match status" value="1"/>
</dbReference>
<dbReference type="GO" id="GO:0008168">
    <property type="term" value="F:methyltransferase activity"/>
    <property type="evidence" value="ECO:0007669"/>
    <property type="project" value="UniProtKB-KW"/>
</dbReference>
<reference evidence="6 7" key="1">
    <citation type="submission" date="2019-08" db="EMBL/GenBank/DDBJ databases">
        <title>Selenomonas sp. mPRGC5 and Selenomonas sp. mPRGC8 isolated from ruminal fluid of dairy goat (Capra hircus).</title>
        <authorList>
            <person name="Poothong S."/>
            <person name="Nuengjamnong C."/>
            <person name="Tanasupawat S."/>
        </authorList>
    </citation>
    <scope>NUCLEOTIDE SEQUENCE [LARGE SCALE GENOMIC DNA]</scope>
    <source>
        <strain evidence="7">mPRGC5</strain>
    </source>
</reference>
<dbReference type="GO" id="GO:0051539">
    <property type="term" value="F:4 iron, 4 sulfur cluster binding"/>
    <property type="evidence" value="ECO:0007669"/>
    <property type="project" value="TreeGrafter"/>
</dbReference>
<keyword evidence="4" id="KW-0411">Iron-sulfur</keyword>
<dbReference type="SFLD" id="SFLDG01065">
    <property type="entry name" value="anaerobic_coproporphyrinogen-I"/>
    <property type="match status" value="1"/>
</dbReference>
<dbReference type="InterPro" id="IPR007197">
    <property type="entry name" value="rSAM"/>
</dbReference>
<dbReference type="InterPro" id="IPR013785">
    <property type="entry name" value="Aldolase_TIM"/>
</dbReference>
<dbReference type="InterPro" id="IPR026332">
    <property type="entry name" value="HutW"/>
</dbReference>
<evidence type="ECO:0000256" key="1">
    <source>
        <dbReference type="ARBA" id="ARBA00022691"/>
    </source>
</evidence>
<keyword evidence="3" id="KW-0408">Iron</keyword>
<dbReference type="CDD" id="cd01335">
    <property type="entry name" value="Radical_SAM"/>
    <property type="match status" value="1"/>
</dbReference>
<keyword evidence="2" id="KW-0479">Metal-binding</keyword>
<dbReference type="GO" id="GO:0005737">
    <property type="term" value="C:cytoplasm"/>
    <property type="evidence" value="ECO:0007669"/>
    <property type="project" value="TreeGrafter"/>
</dbReference>
<dbReference type="InterPro" id="IPR058240">
    <property type="entry name" value="rSAM_sf"/>
</dbReference>
<proteinExistence type="predicted"/>
<dbReference type="GO" id="GO:0006779">
    <property type="term" value="P:porphyrin-containing compound biosynthetic process"/>
    <property type="evidence" value="ECO:0007669"/>
    <property type="project" value="TreeGrafter"/>
</dbReference>
<dbReference type="SUPFAM" id="SSF102114">
    <property type="entry name" value="Radical SAM enzymes"/>
    <property type="match status" value="1"/>
</dbReference>
<dbReference type="SFLD" id="SFLDF00311">
    <property type="entry name" value="heme_degradation_proteins_(Hut"/>
    <property type="match status" value="1"/>
</dbReference>
<name>A0A5D6W9A0_9FIRM</name>
<keyword evidence="6" id="KW-0489">Methyltransferase</keyword>
<comment type="caution">
    <text evidence="6">The sequence shown here is derived from an EMBL/GenBank/DDBJ whole genome shotgun (WGS) entry which is preliminary data.</text>
</comment>
<dbReference type="InterPro" id="IPR034505">
    <property type="entry name" value="Coproporphyrinogen-III_oxidase"/>
</dbReference>
<dbReference type="EMBL" id="VTOY01000001">
    <property type="protein sequence ID" value="TYZ24557.1"/>
    <property type="molecule type" value="Genomic_DNA"/>
</dbReference>
<gene>
    <name evidence="6" type="ORF">FZ040_00465</name>
</gene>
<evidence type="ECO:0000259" key="5">
    <source>
        <dbReference type="PROSITE" id="PS51918"/>
    </source>
</evidence>
<dbReference type="NCBIfam" id="TIGR04107">
    <property type="entry name" value="rSAM_HutW"/>
    <property type="match status" value="1"/>
</dbReference>
<dbReference type="GO" id="GO:0032259">
    <property type="term" value="P:methylation"/>
    <property type="evidence" value="ECO:0007669"/>
    <property type="project" value="UniProtKB-KW"/>
</dbReference>
<feature type="domain" description="Radical SAM core" evidence="5">
    <location>
        <begin position="66"/>
        <end position="301"/>
    </location>
</feature>
<evidence type="ECO:0000313" key="6">
    <source>
        <dbReference type="EMBL" id="TYZ24557.1"/>
    </source>
</evidence>
<accession>A0A5D6W9A0</accession>
<dbReference type="Gene3D" id="3.20.20.70">
    <property type="entry name" value="Aldolase class I"/>
    <property type="match status" value="1"/>
</dbReference>
<dbReference type="OrthoDB" id="9808022at2"/>
<dbReference type="Proteomes" id="UP000323646">
    <property type="component" value="Unassembled WGS sequence"/>
</dbReference>
<keyword evidence="7" id="KW-1185">Reference proteome</keyword>
<evidence type="ECO:0000256" key="3">
    <source>
        <dbReference type="ARBA" id="ARBA00023004"/>
    </source>
</evidence>
<keyword evidence="1" id="KW-0949">S-adenosyl-L-methionine</keyword>
<evidence type="ECO:0000256" key="4">
    <source>
        <dbReference type="ARBA" id="ARBA00023014"/>
    </source>
</evidence>
<sequence length="533" mass="59346">MKVMKLEHYLQGLSAEKRTVLLGRETADPLHEAFASKRVVHAGLMGAPIEREEQQEAYQKALQVPANRNRQHALYVHIPFCQTKCLYCGFYQNASKQEVEDAYVKNLLKEIAAEADSPQLKGTPIDCVFIGGGTPTSLSADNAAALLQAIQKSFTLVENCEVTLEGRIHDLVPEKIHAWLENGVNRISLGVQSFDTILRQRLGRLDTREEVLRRIKLLKSYDVTVIVDLIYGLPGQTMERWMADIKTLAEAGVDGMDLYQLNIFPGGPLARAVENGAVPPCADIAGQADMYIAARDYLLGEGVERLSLCHWRRTKRERSLYNSLAKAGADVYAFGCGAGGHFGGISWMNQRLLPTYQEEREKGSKPIMMAGHQVEAQLGQICDNIICDLEKGFVDFRRLVIADSCLEELETVLALWQSRGLLVEDLGVYRLTKAGEFWYISLTQSLVECVQVLWEKKAEALAEELNGKVADNLDEVLAEMLPEATAARRQELAGEIPVAVRMMLRHSSKEALQKMLADMPQAMREKMLAKAGV</sequence>
<evidence type="ECO:0000313" key="7">
    <source>
        <dbReference type="Proteomes" id="UP000323646"/>
    </source>
</evidence>
<dbReference type="GO" id="GO:0046872">
    <property type="term" value="F:metal ion binding"/>
    <property type="evidence" value="ECO:0007669"/>
    <property type="project" value="UniProtKB-KW"/>
</dbReference>
<dbReference type="SMART" id="SM00729">
    <property type="entry name" value="Elp3"/>
    <property type="match status" value="1"/>
</dbReference>
<dbReference type="PANTHER" id="PTHR13932">
    <property type="entry name" value="COPROPORPHYRINIGEN III OXIDASE"/>
    <property type="match status" value="1"/>
</dbReference>